<comment type="caution">
    <text evidence="1">The sequence shown here is derived from an EMBL/GenBank/DDBJ whole genome shotgun (WGS) entry which is preliminary data.</text>
</comment>
<dbReference type="Proteomes" id="UP000593560">
    <property type="component" value="Unassembled WGS sequence"/>
</dbReference>
<keyword evidence="2" id="KW-1185">Reference proteome</keyword>
<protein>
    <recommendedName>
        <fullName evidence="3">Disease resistance protein</fullName>
    </recommendedName>
</protein>
<proteinExistence type="predicted"/>
<evidence type="ECO:0000313" key="2">
    <source>
        <dbReference type="Proteomes" id="UP000593560"/>
    </source>
</evidence>
<sequence length="200" mass="22832">CFVADLSKFTKLRKLGILGPFSIDDFKEELDKNLPIIASDCLRSLSFWNDEGIDPKVLAHLLSSCVNLCKLMIEKLPDFHHFSSSTAYVHLIGCMLVEDPMPTLEKLPNLRVMELYVYAFIGKEMVCSALHFPKLESLNLSGLQNLKEWKMEEGAVPALRHLKISGCEELRNLKIKWCKKEKISTKSNTFLPSYFMLSTM</sequence>
<dbReference type="OrthoDB" id="1917524at2759"/>
<dbReference type="EMBL" id="JABFAD010077526">
    <property type="protein sequence ID" value="MBA0817688.1"/>
    <property type="molecule type" value="Genomic_DNA"/>
</dbReference>
<evidence type="ECO:0008006" key="3">
    <source>
        <dbReference type="Google" id="ProtNLM"/>
    </source>
</evidence>
<feature type="non-terminal residue" evidence="1">
    <location>
        <position position="1"/>
    </location>
</feature>
<dbReference type="PANTHER" id="PTHR15140:SF37">
    <property type="entry name" value="UBIQUITIN-LIKE DOMAIN-CONTAINING PROTEIN"/>
    <property type="match status" value="1"/>
</dbReference>
<organism evidence="1 2">
    <name type="scientific">Gossypium harknessii</name>
    <dbReference type="NCBI Taxonomy" id="34285"/>
    <lineage>
        <taxon>Eukaryota</taxon>
        <taxon>Viridiplantae</taxon>
        <taxon>Streptophyta</taxon>
        <taxon>Embryophyta</taxon>
        <taxon>Tracheophyta</taxon>
        <taxon>Spermatophyta</taxon>
        <taxon>Magnoliopsida</taxon>
        <taxon>eudicotyledons</taxon>
        <taxon>Gunneridae</taxon>
        <taxon>Pentapetalae</taxon>
        <taxon>rosids</taxon>
        <taxon>malvids</taxon>
        <taxon>Malvales</taxon>
        <taxon>Malvaceae</taxon>
        <taxon>Malvoideae</taxon>
        <taxon>Gossypium</taxon>
    </lineage>
</organism>
<accession>A0A7J9I6Z7</accession>
<evidence type="ECO:0000313" key="1">
    <source>
        <dbReference type="EMBL" id="MBA0817688.1"/>
    </source>
</evidence>
<dbReference type="AlphaFoldDB" id="A0A7J9I6Z7"/>
<gene>
    <name evidence="1" type="ORF">Gohar_019425</name>
</gene>
<dbReference type="Gene3D" id="3.80.10.10">
    <property type="entry name" value="Ribonuclease Inhibitor"/>
    <property type="match status" value="1"/>
</dbReference>
<name>A0A7J9I6Z7_9ROSI</name>
<dbReference type="SUPFAM" id="SSF52047">
    <property type="entry name" value="RNI-like"/>
    <property type="match status" value="1"/>
</dbReference>
<dbReference type="InterPro" id="IPR032675">
    <property type="entry name" value="LRR_dom_sf"/>
</dbReference>
<reference evidence="1 2" key="1">
    <citation type="journal article" date="2019" name="Genome Biol. Evol.">
        <title>Insights into the evolution of the New World diploid cottons (Gossypium, subgenus Houzingenia) based on genome sequencing.</title>
        <authorList>
            <person name="Grover C.E."/>
            <person name="Arick M.A. 2nd"/>
            <person name="Thrash A."/>
            <person name="Conover J.L."/>
            <person name="Sanders W.S."/>
            <person name="Peterson D.G."/>
            <person name="Frelichowski J.E."/>
            <person name="Scheffler J.A."/>
            <person name="Scheffler B.E."/>
            <person name="Wendel J.F."/>
        </authorList>
    </citation>
    <scope>NUCLEOTIDE SEQUENCE [LARGE SCALE GENOMIC DNA]</scope>
    <source>
        <strain evidence="1">0</strain>
        <tissue evidence="1">Leaf</tissue>
    </source>
</reference>
<dbReference type="PANTHER" id="PTHR15140">
    <property type="entry name" value="TUBULIN-SPECIFIC CHAPERONE E"/>
    <property type="match status" value="1"/>
</dbReference>